<evidence type="ECO:0000313" key="3">
    <source>
        <dbReference type="Proteomes" id="UP001231518"/>
    </source>
</evidence>
<dbReference type="PANTHER" id="PTHR36694">
    <property type="entry name" value="PASIFLORA 1, ISOFORM A-RELATED"/>
    <property type="match status" value="1"/>
</dbReference>
<keyword evidence="1" id="KW-0472">Membrane</keyword>
<keyword evidence="3" id="KW-1185">Reference proteome</keyword>
<dbReference type="EMBL" id="JARGEI010000014">
    <property type="protein sequence ID" value="KAJ8720011.1"/>
    <property type="molecule type" value="Genomic_DNA"/>
</dbReference>
<feature type="transmembrane region" description="Helical" evidence="1">
    <location>
        <begin position="91"/>
        <end position="115"/>
    </location>
</feature>
<feature type="transmembrane region" description="Helical" evidence="1">
    <location>
        <begin position="44"/>
        <end position="71"/>
    </location>
</feature>
<feature type="transmembrane region" description="Helical" evidence="1">
    <location>
        <begin position="155"/>
        <end position="176"/>
    </location>
</feature>
<name>A0AAD7YKY2_MYTSE</name>
<reference evidence="2" key="1">
    <citation type="submission" date="2023-03" db="EMBL/GenBank/DDBJ databases">
        <title>Chromosome-level genomes of two armyworms, Mythimna separata and Mythimna loreyi, provide insights into the biosynthesis and reception of sex pheromones.</title>
        <authorList>
            <person name="Zhao H."/>
        </authorList>
    </citation>
    <scope>NUCLEOTIDE SEQUENCE</scope>
    <source>
        <strain evidence="2">BeijingLab</strain>
        <tissue evidence="2">Pupa</tissue>
    </source>
</reference>
<keyword evidence="1" id="KW-1133">Transmembrane helix</keyword>
<gene>
    <name evidence="2" type="ORF">PYW07_012054</name>
</gene>
<dbReference type="Proteomes" id="UP001231518">
    <property type="component" value="Chromosome 3"/>
</dbReference>
<evidence type="ECO:0000256" key="1">
    <source>
        <dbReference type="SAM" id="Phobius"/>
    </source>
</evidence>
<organism evidence="2 3">
    <name type="scientific">Mythimna separata</name>
    <name type="common">Oriental armyworm</name>
    <name type="synonym">Pseudaletia separata</name>
    <dbReference type="NCBI Taxonomy" id="271217"/>
    <lineage>
        <taxon>Eukaryota</taxon>
        <taxon>Metazoa</taxon>
        <taxon>Ecdysozoa</taxon>
        <taxon>Arthropoda</taxon>
        <taxon>Hexapoda</taxon>
        <taxon>Insecta</taxon>
        <taxon>Pterygota</taxon>
        <taxon>Neoptera</taxon>
        <taxon>Endopterygota</taxon>
        <taxon>Lepidoptera</taxon>
        <taxon>Glossata</taxon>
        <taxon>Ditrysia</taxon>
        <taxon>Noctuoidea</taxon>
        <taxon>Noctuidae</taxon>
        <taxon>Noctuinae</taxon>
        <taxon>Hadenini</taxon>
        <taxon>Mythimna</taxon>
    </lineage>
</organism>
<evidence type="ECO:0000313" key="2">
    <source>
        <dbReference type="EMBL" id="KAJ8720011.1"/>
    </source>
</evidence>
<dbReference type="PANTHER" id="PTHR36694:SF11">
    <property type="entry name" value="LP21121P-RELATED"/>
    <property type="match status" value="1"/>
</dbReference>
<comment type="caution">
    <text evidence="2">The sequence shown here is derived from an EMBL/GenBank/DDBJ whole genome shotgun (WGS) entry which is preliminary data.</text>
</comment>
<proteinExistence type="predicted"/>
<feature type="transmembrane region" description="Helical" evidence="1">
    <location>
        <begin position="127"/>
        <end position="149"/>
    </location>
</feature>
<protein>
    <submittedName>
        <fullName evidence="2">Uncharacterized protein</fullName>
    </submittedName>
</protein>
<dbReference type="AlphaFoldDB" id="A0AAD7YKY2"/>
<keyword evidence="1" id="KW-0812">Transmembrane</keyword>
<accession>A0AAD7YKY2</accession>
<sequence>MQCLIKSDCFVLQSTKKIIMGSAFEFNKCCFCIDLRSGCLIIGYLNLIGNIILILLSIIAMATTGVANAIINDNEEFKDARESMHVMATVIFAILVIMLIFYLLFLAFTIVLLVGLHQHKRGHIKAYLIYALIFIVLSIIMFFASFGGTITAGEIIRQLVLILLNIYFVLVIRSYYLKMDDPSNKPAVYNTA</sequence>